<evidence type="ECO:0000256" key="16">
    <source>
        <dbReference type="ARBA" id="ARBA00022946"/>
    </source>
</evidence>
<dbReference type="Pfam" id="PF00491">
    <property type="entry name" value="Arginase"/>
    <property type="match status" value="1"/>
</dbReference>
<comment type="subcellular location">
    <subcellularLocation>
        <location evidence="3">Cytoplasm</location>
        <location evidence="3">Cytosol</location>
    </subcellularLocation>
    <subcellularLocation>
        <location evidence="2">Mitochondrion inner membrane</location>
        <topology evidence="2">Single-pass membrane protein</topology>
    </subcellularLocation>
    <subcellularLocation>
        <location evidence="4">Mitochondrion outer membrane</location>
        <topology evidence="4">Single-pass membrane protein</topology>
    </subcellularLocation>
</comment>
<comment type="similarity">
    <text evidence="19">Belongs to the protein kinase superfamily.</text>
</comment>
<dbReference type="InterPro" id="IPR001254">
    <property type="entry name" value="Trypsin_dom"/>
</dbReference>
<dbReference type="EMBL" id="JACTAM010000023">
    <property type="protein sequence ID" value="KAI2649513.1"/>
    <property type="molecule type" value="Genomic_DNA"/>
</dbReference>
<evidence type="ECO:0000256" key="19">
    <source>
        <dbReference type="ARBA" id="ARBA00038349"/>
    </source>
</evidence>
<dbReference type="PROSITE" id="PS00135">
    <property type="entry name" value="TRYPSIN_SER"/>
    <property type="match status" value="1"/>
</dbReference>
<dbReference type="SMART" id="SM00220">
    <property type="entry name" value="S_TKc"/>
    <property type="match status" value="1"/>
</dbReference>
<evidence type="ECO:0000256" key="4">
    <source>
        <dbReference type="ARBA" id="ARBA00004572"/>
    </source>
</evidence>
<dbReference type="InterPro" id="IPR023696">
    <property type="entry name" value="Ureohydrolase_dom_sf"/>
</dbReference>
<dbReference type="SMART" id="SM00020">
    <property type="entry name" value="Tryp_SPc"/>
    <property type="match status" value="1"/>
</dbReference>
<comment type="caution">
    <text evidence="25">The sequence shown here is derived from an EMBL/GenBank/DDBJ whole genome shotgun (WGS) entry which is preliminary data.</text>
</comment>
<dbReference type="InterPro" id="IPR006035">
    <property type="entry name" value="Ureohydrolase"/>
</dbReference>
<dbReference type="SUPFAM" id="SSF56112">
    <property type="entry name" value="Protein kinase-like (PK-like)"/>
    <property type="match status" value="1"/>
</dbReference>
<evidence type="ECO:0000313" key="25">
    <source>
        <dbReference type="EMBL" id="KAI2649513.1"/>
    </source>
</evidence>
<keyword evidence="16" id="KW-0809">Transit peptide</keyword>
<dbReference type="InterPro" id="IPR020855">
    <property type="entry name" value="Ureohydrolase_Mn_BS"/>
</dbReference>
<dbReference type="PRINTS" id="PR00722">
    <property type="entry name" value="CHYMOTRYPSIN"/>
</dbReference>
<evidence type="ECO:0000256" key="7">
    <source>
        <dbReference type="ARBA" id="ARBA00022679"/>
    </source>
</evidence>
<keyword evidence="7" id="KW-0808">Transferase</keyword>
<dbReference type="PROSITE" id="PS50011">
    <property type="entry name" value="PROTEIN_KINASE_DOM"/>
    <property type="match status" value="1"/>
</dbReference>
<evidence type="ECO:0000256" key="20">
    <source>
        <dbReference type="ARBA" id="ARBA00047899"/>
    </source>
</evidence>
<dbReference type="SUPFAM" id="SSF50494">
    <property type="entry name" value="Trypsin-like serine proteases"/>
    <property type="match status" value="1"/>
</dbReference>
<dbReference type="InterPro" id="IPR009003">
    <property type="entry name" value="Peptidase_S1_PA"/>
</dbReference>
<evidence type="ECO:0000256" key="17">
    <source>
        <dbReference type="ARBA" id="ARBA00023128"/>
    </source>
</evidence>
<dbReference type="CDD" id="cd00190">
    <property type="entry name" value="Tryp_SPc"/>
    <property type="match status" value="1"/>
</dbReference>
<keyword evidence="8" id="KW-0479">Metal-binding</keyword>
<feature type="domain" description="Peptidase S1" evidence="24">
    <location>
        <begin position="1"/>
        <end position="179"/>
    </location>
</feature>
<evidence type="ECO:0000256" key="12">
    <source>
        <dbReference type="ARBA" id="ARBA00022792"/>
    </source>
</evidence>
<dbReference type="InterPro" id="IPR001314">
    <property type="entry name" value="Peptidase_S1A"/>
</dbReference>
<dbReference type="InterPro" id="IPR000719">
    <property type="entry name" value="Prot_kinase_dom"/>
</dbReference>
<evidence type="ECO:0000256" key="10">
    <source>
        <dbReference type="ARBA" id="ARBA00022777"/>
    </source>
</evidence>
<reference evidence="25 26" key="1">
    <citation type="submission" date="2022-01" db="EMBL/GenBank/DDBJ databases">
        <title>A high-quality chromosome-level genome assembly of rohu carp, Labeo rohita.</title>
        <authorList>
            <person name="Arick M.A. II"/>
            <person name="Hsu C.-Y."/>
            <person name="Magbanua Z."/>
            <person name="Pechanova O."/>
            <person name="Grover C."/>
            <person name="Miller E."/>
            <person name="Thrash A."/>
            <person name="Ezzel L."/>
            <person name="Alam S."/>
            <person name="Benzie J."/>
            <person name="Hamilton M."/>
            <person name="Karsi A."/>
            <person name="Lawrence M.L."/>
            <person name="Peterson D.G."/>
        </authorList>
    </citation>
    <scope>NUCLEOTIDE SEQUENCE [LARGE SCALE GENOMIC DNA]</scope>
    <source>
        <strain evidence="26">BAU-BD-2019</strain>
        <tissue evidence="25">Blood</tissue>
    </source>
</reference>
<dbReference type="InterPro" id="IPR051511">
    <property type="entry name" value="MitoQC_Scaffold_Kinases"/>
</dbReference>
<evidence type="ECO:0000256" key="2">
    <source>
        <dbReference type="ARBA" id="ARBA00004434"/>
    </source>
</evidence>
<evidence type="ECO:0000259" key="24">
    <source>
        <dbReference type="PROSITE" id="PS50240"/>
    </source>
</evidence>
<dbReference type="PANTHER" id="PTHR22972:SF7">
    <property type="entry name" value="SERINE_THREONINE-PROTEIN KINASE PINK1, MITOCHONDRIAL"/>
    <property type="match status" value="1"/>
</dbReference>
<keyword evidence="17" id="KW-0496">Mitochondrion</keyword>
<keyword evidence="12" id="KW-0472">Membrane</keyword>
<evidence type="ECO:0000256" key="3">
    <source>
        <dbReference type="ARBA" id="ARBA00004514"/>
    </source>
</evidence>
<proteinExistence type="inferred from homology"/>
<dbReference type="GO" id="GO:0016301">
    <property type="term" value="F:kinase activity"/>
    <property type="evidence" value="ECO:0007669"/>
    <property type="project" value="UniProtKB-KW"/>
</dbReference>
<dbReference type="InterPro" id="IPR016193">
    <property type="entry name" value="Cytidine_deaminase-like"/>
</dbReference>
<evidence type="ECO:0000259" key="23">
    <source>
        <dbReference type="PROSITE" id="PS50011"/>
    </source>
</evidence>
<evidence type="ECO:0000256" key="14">
    <source>
        <dbReference type="ARBA" id="ARBA00022840"/>
    </source>
</evidence>
<dbReference type="PROSITE" id="PS51409">
    <property type="entry name" value="ARGINASE_2"/>
    <property type="match status" value="1"/>
</dbReference>
<protein>
    <recommendedName>
        <fullName evidence="5">non-specific serine/threonine protein kinase</fullName>
        <ecNumber evidence="5">2.7.11.1</ecNumber>
    </recommendedName>
</protein>
<keyword evidence="10 25" id="KW-0418">Kinase</keyword>
<keyword evidence="9" id="KW-0547">Nucleotide-binding</keyword>
<keyword evidence="26" id="KW-1185">Reference proteome</keyword>
<dbReference type="Pfam" id="PF00089">
    <property type="entry name" value="Trypsin"/>
    <property type="match status" value="1"/>
</dbReference>
<dbReference type="PROSITE" id="PS00108">
    <property type="entry name" value="PROTEIN_KINASE_ST"/>
    <property type="match status" value="1"/>
</dbReference>
<evidence type="ECO:0000256" key="5">
    <source>
        <dbReference type="ARBA" id="ARBA00012513"/>
    </source>
</evidence>
<evidence type="ECO:0000256" key="8">
    <source>
        <dbReference type="ARBA" id="ARBA00022723"/>
    </source>
</evidence>
<dbReference type="EC" id="2.7.11.1" evidence="5"/>
<keyword evidence="18" id="KW-1015">Disulfide bond</keyword>
<evidence type="ECO:0000256" key="6">
    <source>
        <dbReference type="ARBA" id="ARBA00022527"/>
    </source>
</evidence>
<dbReference type="CDD" id="cd14018">
    <property type="entry name" value="STKc_PINK1"/>
    <property type="match status" value="1"/>
</dbReference>
<comment type="catalytic activity">
    <reaction evidence="21">
        <text>L-seryl-[protein] + ATP = O-phospho-L-seryl-[protein] + ADP + H(+)</text>
        <dbReference type="Rhea" id="RHEA:17989"/>
        <dbReference type="Rhea" id="RHEA-COMP:9863"/>
        <dbReference type="Rhea" id="RHEA-COMP:11604"/>
        <dbReference type="ChEBI" id="CHEBI:15378"/>
        <dbReference type="ChEBI" id="CHEBI:29999"/>
        <dbReference type="ChEBI" id="CHEBI:30616"/>
        <dbReference type="ChEBI" id="CHEBI:83421"/>
        <dbReference type="ChEBI" id="CHEBI:456216"/>
        <dbReference type="EC" id="2.7.11.1"/>
    </reaction>
</comment>
<dbReference type="SUPFAM" id="SSF53927">
    <property type="entry name" value="Cytidine deaminase-like"/>
    <property type="match status" value="1"/>
</dbReference>
<evidence type="ECO:0000256" key="18">
    <source>
        <dbReference type="ARBA" id="ARBA00023157"/>
    </source>
</evidence>
<dbReference type="PANTHER" id="PTHR22972">
    <property type="entry name" value="SERINE/THREONINE PROTEIN KINASE"/>
    <property type="match status" value="1"/>
</dbReference>
<comment type="catalytic activity">
    <reaction evidence="20">
        <text>L-threonyl-[protein] + ATP = O-phospho-L-threonyl-[protein] + ADP + H(+)</text>
        <dbReference type="Rhea" id="RHEA:46608"/>
        <dbReference type="Rhea" id="RHEA-COMP:11060"/>
        <dbReference type="Rhea" id="RHEA-COMP:11605"/>
        <dbReference type="ChEBI" id="CHEBI:15378"/>
        <dbReference type="ChEBI" id="CHEBI:30013"/>
        <dbReference type="ChEBI" id="CHEBI:30616"/>
        <dbReference type="ChEBI" id="CHEBI:61977"/>
        <dbReference type="ChEBI" id="CHEBI:456216"/>
        <dbReference type="EC" id="2.7.11.1"/>
    </reaction>
</comment>
<sequence length="1128" mass="123272">MDRASVIQVVLSEHNLAVEEGFEQVYSALRVYSHFAYNPKTFNNDIMLIKINANVQPAPLPTIDTPELAGRTSCTVSGWGVTRIYSFYLSPILRAVDVEIMSNCQYYYYSRVNENMICAGSRFGGKDACQGDSGGPLICDGYLEGIVSWGIGCALPYYPGVYTKCLAVRTESPVSHIMNSCSPEALVQKSQEARNLAYCPYSNDLEDRFISPCGACRQFMRELVIRLKMSVKHALSRGLELGRSLFQLGLFKPVGRVAAKFRGERLRVSRPTRTVQPQTFLPGRYRFFRLSLSGLAAQLQSGAFRRVAGGGAPRNRAVFLAFGVGLGLIEQQLEEDRSSAALCQEIQAVFRKKKFQTPLKPFTSGYKLEDYVIGKQIGKGCNAAVYEAAAPFAATVESGKCSLVELNQKETDDDNKKAGALRFPATPSFPLAMKMMWNIGAGSSSDAILRSMSMELVPACPQALTNEQGEIALDGHFGMVPKRLTAHPNVITVYRAFTAEVPLLPGAQEEYPDVLPARLNPLGLGSNRTLFLVMKNFPCTLRQYLEVCVPNRMQASLMLLQLLEGVDHLCKQGIAHRDLKSDNVLLELDSVGCPRLVITDFGCCLAEDLGLKLPFNSRWVSKGGNACLMAPEVAIAVPGPGVMIDYSKADAWAVGAIAYELFRQPNPFYSSKGLESRTYQEKQLPPLPAAVPEDVQLVVKLLLRRNTHKRPSARVAANMLHISLWGKRVLASLDRARMDELTDWLLCQSAVVLLKGRGSGGSSVEAELQRCFLANIDLEDLRAAVSFLMSFTFHAKRIMFTSIKLAQKTRGVFGGCQVFTACASQRVIKQGNFDGDQSNVSCTRRMSGKGFNVPPSAEFVARVSGIATMCKLPFQETADGLDAAFVGVPIDTGTSNRPGARLYNGWTKAAPYESIKVADIGDINVNLFDLKDTCKKIREAYRKIVATGCIPLTLGGDHTIAYPILQAVAERHGPVGLIHVDAHADTSDMILGEKIGHGTPFRRCVDEGLLDCKRVVQIGLRGSGYSPDNYEWSRAQEVRSQMGTGPVYLSFDIDGLDPAFAPGTGTPEIAGLTPIQGLEIIRGCRGLNLVGCDLVEVSPPYDTTGNTALTGANLLFEMLCVLPNVKYY</sequence>
<dbReference type="InterPro" id="IPR043504">
    <property type="entry name" value="Peptidase_S1_PA_chymotrypsin"/>
</dbReference>
<comment type="cofactor">
    <cofactor evidence="1">
        <name>Mg(2+)</name>
        <dbReference type="ChEBI" id="CHEBI:18420"/>
    </cofactor>
</comment>
<evidence type="ECO:0000256" key="13">
    <source>
        <dbReference type="ARBA" id="ARBA00022801"/>
    </source>
</evidence>
<gene>
    <name evidence="25" type="ORF">H4Q32_015482</name>
</gene>
<dbReference type="InterPro" id="IPR008271">
    <property type="entry name" value="Ser/Thr_kinase_AS"/>
</dbReference>
<feature type="domain" description="Protein kinase" evidence="23">
    <location>
        <begin position="371"/>
        <end position="724"/>
    </location>
</feature>
<evidence type="ECO:0000313" key="26">
    <source>
        <dbReference type="Proteomes" id="UP000830375"/>
    </source>
</evidence>
<comment type="similarity">
    <text evidence="22">Belongs to the arginase family.</text>
</comment>
<evidence type="ECO:0000256" key="11">
    <source>
        <dbReference type="ARBA" id="ARBA00022787"/>
    </source>
</evidence>
<name>A0ABQ8LIK8_LABRO</name>
<organism evidence="25 26">
    <name type="scientific">Labeo rohita</name>
    <name type="common">Indian major carp</name>
    <name type="synonym">Cyprinus rohita</name>
    <dbReference type="NCBI Taxonomy" id="84645"/>
    <lineage>
        <taxon>Eukaryota</taxon>
        <taxon>Metazoa</taxon>
        <taxon>Chordata</taxon>
        <taxon>Craniata</taxon>
        <taxon>Vertebrata</taxon>
        <taxon>Euteleostomi</taxon>
        <taxon>Actinopterygii</taxon>
        <taxon>Neopterygii</taxon>
        <taxon>Teleostei</taxon>
        <taxon>Ostariophysi</taxon>
        <taxon>Cypriniformes</taxon>
        <taxon>Cyprinidae</taxon>
        <taxon>Labeoninae</taxon>
        <taxon>Labeonini</taxon>
        <taxon>Labeo</taxon>
    </lineage>
</organism>
<dbReference type="Gene3D" id="2.40.10.10">
    <property type="entry name" value="Trypsin-like serine proteases"/>
    <property type="match status" value="2"/>
</dbReference>
<dbReference type="PROSITE" id="PS50240">
    <property type="entry name" value="TRYPSIN_DOM"/>
    <property type="match status" value="1"/>
</dbReference>
<accession>A0ABQ8LIK8</accession>
<keyword evidence="13" id="KW-0378">Hydrolase</keyword>
<dbReference type="Pfam" id="PF00069">
    <property type="entry name" value="Pkinase"/>
    <property type="match status" value="1"/>
</dbReference>
<evidence type="ECO:0000256" key="22">
    <source>
        <dbReference type="PROSITE-ProRule" id="PRU00742"/>
    </source>
</evidence>
<dbReference type="Gene3D" id="1.10.510.10">
    <property type="entry name" value="Transferase(Phosphotransferase) domain 1"/>
    <property type="match status" value="1"/>
</dbReference>
<dbReference type="InterPro" id="IPR033116">
    <property type="entry name" value="TRYPSIN_SER"/>
</dbReference>
<dbReference type="InterPro" id="IPR011009">
    <property type="entry name" value="Kinase-like_dom_sf"/>
</dbReference>
<keyword evidence="15" id="KW-0460">Magnesium</keyword>
<evidence type="ECO:0000256" key="21">
    <source>
        <dbReference type="ARBA" id="ARBA00048679"/>
    </source>
</evidence>
<dbReference type="InterPro" id="IPR040110">
    <property type="entry name" value="PINK1_STKc"/>
</dbReference>
<keyword evidence="12" id="KW-0999">Mitochondrion inner membrane</keyword>
<keyword evidence="6" id="KW-0723">Serine/threonine-protein kinase</keyword>
<dbReference type="CDD" id="cd11592">
    <property type="entry name" value="Agmatinase_PAH"/>
    <property type="match status" value="1"/>
</dbReference>
<dbReference type="SUPFAM" id="SSF52768">
    <property type="entry name" value="Arginase/deacetylase"/>
    <property type="match status" value="1"/>
</dbReference>
<dbReference type="Gene3D" id="3.40.800.10">
    <property type="entry name" value="Ureohydrolase domain"/>
    <property type="match status" value="1"/>
</dbReference>
<dbReference type="PROSITE" id="PS01053">
    <property type="entry name" value="ARGINASE_1"/>
    <property type="match status" value="1"/>
</dbReference>
<keyword evidence="11" id="KW-1000">Mitochondrion outer membrane</keyword>
<evidence type="ECO:0000256" key="9">
    <source>
        <dbReference type="ARBA" id="ARBA00022741"/>
    </source>
</evidence>
<evidence type="ECO:0000256" key="15">
    <source>
        <dbReference type="ARBA" id="ARBA00022842"/>
    </source>
</evidence>
<dbReference type="Proteomes" id="UP000830375">
    <property type="component" value="Unassembled WGS sequence"/>
</dbReference>
<evidence type="ECO:0000256" key="1">
    <source>
        <dbReference type="ARBA" id="ARBA00001946"/>
    </source>
</evidence>
<keyword evidence="14" id="KW-0067">ATP-binding</keyword>